<sequence>MKFKPTVVAGLAIAALLGTASLTIAQDDKAAMDAIKARKATMQLFAYNLGYLGGVAKGEIEYDAAAASAAASNLAKLTSLDQSRYWLPGTDTASMGEATRALPSLWEADSEAGQMVMQLAAAAADLDAAAGDGADAVRAALGP</sequence>
<dbReference type="RefSeq" id="WP_100164978.1">
    <property type="nucleotide sequence ID" value="NZ_PGTB01000282.1"/>
</dbReference>
<dbReference type="GO" id="GO:0020037">
    <property type="term" value="F:heme binding"/>
    <property type="evidence" value="ECO:0007669"/>
    <property type="project" value="InterPro"/>
</dbReference>
<evidence type="ECO:0000313" key="3">
    <source>
        <dbReference type="Proteomes" id="UP000231553"/>
    </source>
</evidence>
<dbReference type="GO" id="GO:0022900">
    <property type="term" value="P:electron transport chain"/>
    <property type="evidence" value="ECO:0007669"/>
    <property type="project" value="InterPro"/>
</dbReference>
<feature type="chain" id="PRO_5014766944" evidence="1">
    <location>
        <begin position="26"/>
        <end position="143"/>
    </location>
</feature>
<accession>A0A2M8ITR8</accession>
<dbReference type="InterPro" id="IPR010980">
    <property type="entry name" value="Cyt_c/b562"/>
</dbReference>
<organism evidence="2 3">
    <name type="scientific">Pseudooceanicola lipolyticus</name>
    <dbReference type="NCBI Taxonomy" id="2029104"/>
    <lineage>
        <taxon>Bacteria</taxon>
        <taxon>Pseudomonadati</taxon>
        <taxon>Pseudomonadota</taxon>
        <taxon>Alphaproteobacteria</taxon>
        <taxon>Rhodobacterales</taxon>
        <taxon>Paracoccaceae</taxon>
        <taxon>Pseudooceanicola</taxon>
    </lineage>
</organism>
<reference evidence="2 3" key="1">
    <citation type="journal article" date="2018" name="Int. J. Syst. Evol. Microbiol.">
        <title>Pseudooceanicola lipolyticus sp. nov., a marine alphaproteobacterium, reclassification of Oceanicola flagellatus as Pseudooceanicola flagellatus comb. nov. and emended description of the genus Pseudooceanicola.</title>
        <authorList>
            <person name="Huang M.-M."/>
            <person name="Guo L.-L."/>
            <person name="Wu Y.-H."/>
            <person name="Lai Q.-L."/>
            <person name="Shao Z.-Z."/>
            <person name="Wang C.-S."/>
            <person name="Wu M."/>
            <person name="Xu X.-W."/>
        </authorList>
    </citation>
    <scope>NUCLEOTIDE SEQUENCE [LARGE SCALE GENOMIC DNA]</scope>
    <source>
        <strain evidence="2 3">157</strain>
    </source>
</reference>
<protein>
    <submittedName>
        <fullName evidence="2">Cytochrome C554</fullName>
    </submittedName>
</protein>
<dbReference type="SUPFAM" id="SSF47175">
    <property type="entry name" value="Cytochromes"/>
    <property type="match status" value="1"/>
</dbReference>
<proteinExistence type="predicted"/>
<feature type="non-terminal residue" evidence="2">
    <location>
        <position position="143"/>
    </location>
</feature>
<dbReference type="OrthoDB" id="7596534at2"/>
<dbReference type="Proteomes" id="UP000231553">
    <property type="component" value="Unassembled WGS sequence"/>
</dbReference>
<keyword evidence="1" id="KW-0732">Signal</keyword>
<dbReference type="AlphaFoldDB" id="A0A2M8ITR8"/>
<evidence type="ECO:0000256" key="1">
    <source>
        <dbReference type="SAM" id="SignalP"/>
    </source>
</evidence>
<gene>
    <name evidence="2" type="ORF">CVM52_24945</name>
</gene>
<dbReference type="Gene3D" id="1.20.120.10">
    <property type="entry name" value="Cytochrome c/b562"/>
    <property type="match status" value="1"/>
</dbReference>
<dbReference type="EMBL" id="PGTB01000282">
    <property type="protein sequence ID" value="PJE33918.1"/>
    <property type="molecule type" value="Genomic_DNA"/>
</dbReference>
<dbReference type="GO" id="GO:0009055">
    <property type="term" value="F:electron transfer activity"/>
    <property type="evidence" value="ECO:0007669"/>
    <property type="project" value="InterPro"/>
</dbReference>
<comment type="caution">
    <text evidence="2">The sequence shown here is derived from an EMBL/GenBank/DDBJ whole genome shotgun (WGS) entry which is preliminary data.</text>
</comment>
<dbReference type="PROSITE" id="PS51009">
    <property type="entry name" value="CYTCII"/>
    <property type="match status" value="1"/>
</dbReference>
<feature type="signal peptide" evidence="1">
    <location>
        <begin position="1"/>
        <end position="25"/>
    </location>
</feature>
<dbReference type="Pfam" id="PF01322">
    <property type="entry name" value="Cytochrom_C_2"/>
    <property type="match status" value="1"/>
</dbReference>
<evidence type="ECO:0000313" key="2">
    <source>
        <dbReference type="EMBL" id="PJE33918.1"/>
    </source>
</evidence>
<name>A0A2M8ITR8_9RHOB</name>
<dbReference type="InterPro" id="IPR002321">
    <property type="entry name" value="Cyt_c_II"/>
</dbReference>
<keyword evidence="3" id="KW-1185">Reference proteome</keyword>
<dbReference type="GO" id="GO:0005506">
    <property type="term" value="F:iron ion binding"/>
    <property type="evidence" value="ECO:0007669"/>
    <property type="project" value="InterPro"/>
</dbReference>